<evidence type="ECO:0000256" key="2">
    <source>
        <dbReference type="ARBA" id="ARBA00022505"/>
    </source>
</evidence>
<dbReference type="SUPFAM" id="SSF50692">
    <property type="entry name" value="ADC-like"/>
    <property type="match status" value="1"/>
</dbReference>
<keyword evidence="6" id="KW-0408">Iron</keyword>
<dbReference type="SMART" id="SM00926">
    <property type="entry name" value="Molybdop_Fe4S4"/>
    <property type="match status" value="1"/>
</dbReference>
<dbReference type="SUPFAM" id="SSF53706">
    <property type="entry name" value="Formate dehydrogenase/DMSO reductase, domains 1-3"/>
    <property type="match status" value="1"/>
</dbReference>
<evidence type="ECO:0000256" key="6">
    <source>
        <dbReference type="ARBA" id="ARBA00023004"/>
    </source>
</evidence>
<keyword evidence="1" id="KW-0004">4Fe-4S</keyword>
<dbReference type="InterPro" id="IPR050612">
    <property type="entry name" value="Prok_Mopterin_Oxidored"/>
</dbReference>
<evidence type="ECO:0000313" key="10">
    <source>
        <dbReference type="Proteomes" id="UP000469346"/>
    </source>
</evidence>
<dbReference type="EMBL" id="JAAGRR010000103">
    <property type="protein sequence ID" value="NDY42952.1"/>
    <property type="molecule type" value="Genomic_DNA"/>
</dbReference>
<proteinExistence type="predicted"/>
<reference evidence="9 10" key="1">
    <citation type="submission" date="2020-02" db="EMBL/GenBank/DDBJ databases">
        <title>Comparative genomics of sulfur disproportionating microorganisms.</title>
        <authorList>
            <person name="Ward L.M."/>
            <person name="Bertran E."/>
            <person name="Johnston D.T."/>
        </authorList>
    </citation>
    <scope>NUCLEOTIDE SEQUENCE [LARGE SCALE GENOMIC DNA]</scope>
    <source>
        <strain evidence="9 10">DSM 100025</strain>
    </source>
</reference>
<dbReference type="Gene3D" id="3.40.228.10">
    <property type="entry name" value="Dimethylsulfoxide Reductase, domain 2"/>
    <property type="match status" value="1"/>
</dbReference>
<dbReference type="PANTHER" id="PTHR43742">
    <property type="entry name" value="TRIMETHYLAMINE-N-OXIDE REDUCTASE"/>
    <property type="match status" value="1"/>
</dbReference>
<dbReference type="Gene3D" id="2.40.40.20">
    <property type="match status" value="1"/>
</dbReference>
<evidence type="ECO:0000259" key="8">
    <source>
        <dbReference type="PROSITE" id="PS51669"/>
    </source>
</evidence>
<comment type="caution">
    <text evidence="9">The sequence shown here is derived from an EMBL/GenBank/DDBJ whole genome shotgun (WGS) entry which is preliminary data.</text>
</comment>
<dbReference type="InterPro" id="IPR037946">
    <property type="entry name" value="MopB_CT_Tetrathionate"/>
</dbReference>
<dbReference type="Gene3D" id="3.30.200.210">
    <property type="match status" value="1"/>
</dbReference>
<dbReference type="GO" id="GO:0051539">
    <property type="term" value="F:4 iron, 4 sulfur cluster binding"/>
    <property type="evidence" value="ECO:0007669"/>
    <property type="project" value="UniProtKB-KW"/>
</dbReference>
<dbReference type="Pfam" id="PF00384">
    <property type="entry name" value="Molybdopterin"/>
    <property type="match status" value="1"/>
</dbReference>
<dbReference type="PROSITE" id="PS51318">
    <property type="entry name" value="TAT"/>
    <property type="match status" value="1"/>
</dbReference>
<keyword evidence="5" id="KW-0560">Oxidoreductase</keyword>
<dbReference type="InterPro" id="IPR006311">
    <property type="entry name" value="TAT_signal"/>
</dbReference>
<accession>A0A6N9TNT4</accession>
<evidence type="ECO:0000256" key="5">
    <source>
        <dbReference type="ARBA" id="ARBA00023002"/>
    </source>
</evidence>
<dbReference type="InterPro" id="IPR006963">
    <property type="entry name" value="Mopterin_OxRdtase_4Fe-4S_dom"/>
</dbReference>
<dbReference type="AlphaFoldDB" id="A0A6N9TNT4"/>
<keyword evidence="2" id="KW-0500">Molybdenum</keyword>
<dbReference type="Proteomes" id="UP000469346">
    <property type="component" value="Unassembled WGS sequence"/>
</dbReference>
<keyword evidence="7" id="KW-0411">Iron-sulfur</keyword>
<protein>
    <submittedName>
        <fullName evidence="9">Molybdopterin-dependent oxidoreductase</fullName>
    </submittedName>
</protein>
<dbReference type="Pfam" id="PF04879">
    <property type="entry name" value="Molybdop_Fe4S4"/>
    <property type="match status" value="1"/>
</dbReference>
<dbReference type="PANTHER" id="PTHR43742:SF9">
    <property type="entry name" value="TETRATHIONATE REDUCTASE SUBUNIT A"/>
    <property type="match status" value="1"/>
</dbReference>
<dbReference type="GO" id="GO:0046872">
    <property type="term" value="F:metal ion binding"/>
    <property type="evidence" value="ECO:0007669"/>
    <property type="project" value="UniProtKB-KW"/>
</dbReference>
<feature type="domain" description="4Fe-4S Mo/W bis-MGD-type" evidence="8">
    <location>
        <begin position="58"/>
        <end position="131"/>
    </location>
</feature>
<dbReference type="CDD" id="cd02780">
    <property type="entry name" value="MopB_CT_Tetrathionate_Arsenate-R"/>
    <property type="match status" value="1"/>
</dbReference>
<name>A0A6N9TNT4_DISTH</name>
<dbReference type="GO" id="GO:0016491">
    <property type="term" value="F:oxidoreductase activity"/>
    <property type="evidence" value="ECO:0007669"/>
    <property type="project" value="UniProtKB-KW"/>
</dbReference>
<evidence type="ECO:0000313" key="9">
    <source>
        <dbReference type="EMBL" id="NDY42952.1"/>
    </source>
</evidence>
<dbReference type="InterPro" id="IPR006656">
    <property type="entry name" value="Mopterin_OxRdtase"/>
</dbReference>
<dbReference type="Gene3D" id="3.40.50.740">
    <property type="match status" value="1"/>
</dbReference>
<evidence type="ECO:0000256" key="1">
    <source>
        <dbReference type="ARBA" id="ARBA00022485"/>
    </source>
</evidence>
<evidence type="ECO:0000256" key="3">
    <source>
        <dbReference type="ARBA" id="ARBA00022723"/>
    </source>
</evidence>
<evidence type="ECO:0000256" key="4">
    <source>
        <dbReference type="ARBA" id="ARBA00022729"/>
    </source>
</evidence>
<keyword evidence="4" id="KW-0732">Signal</keyword>
<evidence type="ECO:0000256" key="7">
    <source>
        <dbReference type="ARBA" id="ARBA00023014"/>
    </source>
</evidence>
<sequence length="1069" mass="118731">MEVDGRRIRLSRRGFLKSTAFLGGLAAASGLPGFDAWGGKRGGRRHLAANAYPFDRPEGVIYTCCLQCHTACTIKAKVLDGVMVKVDGNPYSPMNMNPHLPYTMKPQDAVVFDGRLCSKGQAGVQTLYDPYRIRKVLKRKPGSRRGENKWVTIDFDKAVDEIVNGGDLFGEGKVPGLKDLFAVRDPAVMKELKADAAAVARGDMTAADFRKKHRARLDLLIDPEHPDLGPVNNQFVFLAGRIEHGRKEFSQRWLKNAFGSVNWYEHTTVCEQSHHIAYNEMTSRYKGGKWHPVLKEYREDYGGGKHHMKPDVPNCEFVIFFGTSPFEANFGPTNWTSYITNAQAKRNFRFAVVDSRLSKTAAKANYWVPVRPGGDAPLALGMLRWIIENGRYNEAYLRAANRAAAAANGDTTWTNATHLVRLSGDGKRGVKLLRGDECKLCGEHSFMVSVGGRLRPFDPYAEKGEPLVGDLFAEGEVNGVRYKTAFALLRDLVMERSLEQWAEAAGVPVKQVVALAREFTSHGRRAVADLYRGPVQHTNGYYNGQAILTLNLMVGNGDWKGGLMVGGGHWHEDGSKKGQPFPVKKGLHPGKVGSFGVTLSREKWHYEDTTLFRRHGYPARRTWYPYTGNVYQEVIPSAADGYPYPIKALFLHKGTPAFSVPGANATIETLRDPKKIPLVFADDIVIGETSMYADYIFPDTAIWERWGLPHLTPAVPTRGSKVRQPAVAPLVETCTVFGVEQPISMEALMLAIAERLGLPGYGRDGFGPGLDFRTREDFYLKMVANIAYGDKGGKDKVPPAGTGEMEIFRKARRHLAGTVFDEKRWKAAVGGGEDLWRRVVYVLNRGGRFEGAEKAYEGARMHHRFASQFNLFVEHVALGRHSMTGENFSGLPIFEPVRDAAGRVVTTGDDYPFQLFTYKLILGGQSRTISNYWTMVSEQERNYVQMNRSDGRRLGLRDGDLVRLEGPSNSRGRIPLLDSEFKEVVGVVRLEEGIRPGTVVASWSYGHWAYGSRDVTVDGALVKGDPRRGAGLCPNAVMMVDPAVRNMCLSDPIGGSCSFYDSWVRVVKV</sequence>
<gene>
    <name evidence="9" type="ORF">G3N55_08870</name>
</gene>
<organism evidence="9 10">
    <name type="scientific">Dissulfurirhabdus thermomarina</name>
    <dbReference type="NCBI Taxonomy" id="1765737"/>
    <lineage>
        <taxon>Bacteria</taxon>
        <taxon>Deltaproteobacteria</taxon>
        <taxon>Dissulfurirhabdaceae</taxon>
        <taxon>Dissulfurirhabdus</taxon>
    </lineage>
</organism>
<dbReference type="InterPro" id="IPR009010">
    <property type="entry name" value="Asp_de-COase-like_dom_sf"/>
</dbReference>
<keyword evidence="3" id="KW-0479">Metal-binding</keyword>
<keyword evidence="10" id="KW-1185">Reference proteome</keyword>
<dbReference type="PROSITE" id="PS51669">
    <property type="entry name" value="4FE4S_MOW_BIS_MGD"/>
    <property type="match status" value="1"/>
</dbReference>